<accession>A0A5N6VLR2</accession>
<sequence length="73" mass="8370">MPAYWTGSAQRGVFPLFYTSWIYNFTFWVHGLGVLRTRLGIVYGSFVTHGCIGSCKFSVGLEFEYTWNIIAFT</sequence>
<evidence type="ECO:0000313" key="3">
    <source>
        <dbReference type="Proteomes" id="UP000325433"/>
    </source>
</evidence>
<name>A0A5N6VLR2_9EURO</name>
<protein>
    <submittedName>
        <fullName evidence="2">Uncharacterized protein</fullName>
    </submittedName>
</protein>
<keyword evidence="3" id="KW-1185">Reference proteome</keyword>
<evidence type="ECO:0000256" key="1">
    <source>
        <dbReference type="SAM" id="Phobius"/>
    </source>
</evidence>
<proteinExistence type="predicted"/>
<reference evidence="3" key="1">
    <citation type="submission" date="2019-04" db="EMBL/GenBank/DDBJ databases">
        <title>Friends and foes A comparative genomics studyof 23 Aspergillus species from section Flavi.</title>
        <authorList>
            <consortium name="DOE Joint Genome Institute"/>
            <person name="Kjaerbolling I."/>
            <person name="Vesth T."/>
            <person name="Frisvad J.C."/>
            <person name="Nybo J.L."/>
            <person name="Theobald S."/>
            <person name="Kildgaard S."/>
            <person name="Isbrandt T."/>
            <person name="Kuo A."/>
            <person name="Sato A."/>
            <person name="Lyhne E.K."/>
            <person name="Kogle M.E."/>
            <person name="Wiebenga A."/>
            <person name="Kun R.S."/>
            <person name="Lubbers R.J."/>
            <person name="Makela M.R."/>
            <person name="Barry K."/>
            <person name="Chovatia M."/>
            <person name="Clum A."/>
            <person name="Daum C."/>
            <person name="Haridas S."/>
            <person name="He G."/>
            <person name="LaButti K."/>
            <person name="Lipzen A."/>
            <person name="Mondo S."/>
            <person name="Riley R."/>
            <person name="Salamov A."/>
            <person name="Simmons B.A."/>
            <person name="Magnuson J.K."/>
            <person name="Henrissat B."/>
            <person name="Mortensen U.H."/>
            <person name="Larsen T.O."/>
            <person name="Devries R.P."/>
            <person name="Grigoriev I.V."/>
            <person name="Machida M."/>
            <person name="Baker S.E."/>
            <person name="Andersen M.R."/>
        </authorList>
    </citation>
    <scope>NUCLEOTIDE SEQUENCE [LARGE SCALE GENOMIC DNA]</scope>
    <source>
        <strain evidence="3">CBS 130015</strain>
    </source>
</reference>
<feature type="transmembrane region" description="Helical" evidence="1">
    <location>
        <begin position="12"/>
        <end position="35"/>
    </location>
</feature>
<organism evidence="2 3">
    <name type="scientific">Aspergillus transmontanensis</name>
    <dbReference type="NCBI Taxonomy" id="1034304"/>
    <lineage>
        <taxon>Eukaryota</taxon>
        <taxon>Fungi</taxon>
        <taxon>Dikarya</taxon>
        <taxon>Ascomycota</taxon>
        <taxon>Pezizomycotina</taxon>
        <taxon>Eurotiomycetes</taxon>
        <taxon>Eurotiomycetidae</taxon>
        <taxon>Eurotiales</taxon>
        <taxon>Aspergillaceae</taxon>
        <taxon>Aspergillus</taxon>
        <taxon>Aspergillus subgen. Circumdati</taxon>
    </lineage>
</organism>
<keyword evidence="1" id="KW-0812">Transmembrane</keyword>
<gene>
    <name evidence="2" type="ORF">BDV41DRAFT_549056</name>
</gene>
<dbReference type="Proteomes" id="UP000325433">
    <property type="component" value="Unassembled WGS sequence"/>
</dbReference>
<dbReference type="EMBL" id="ML738372">
    <property type="protein sequence ID" value="KAE8309106.1"/>
    <property type="molecule type" value="Genomic_DNA"/>
</dbReference>
<keyword evidence="1" id="KW-0472">Membrane</keyword>
<keyword evidence="1" id="KW-1133">Transmembrane helix</keyword>
<dbReference type="AlphaFoldDB" id="A0A5N6VLR2"/>
<evidence type="ECO:0000313" key="2">
    <source>
        <dbReference type="EMBL" id="KAE8309106.1"/>
    </source>
</evidence>